<dbReference type="Pfam" id="PF00440">
    <property type="entry name" value="TetR_N"/>
    <property type="match status" value="1"/>
</dbReference>
<dbReference type="GO" id="GO:0006355">
    <property type="term" value="P:regulation of DNA-templated transcription"/>
    <property type="evidence" value="ECO:0007669"/>
    <property type="project" value="UniProtKB-ARBA"/>
</dbReference>
<dbReference type="PROSITE" id="PS50977">
    <property type="entry name" value="HTH_TETR_2"/>
    <property type="match status" value="1"/>
</dbReference>
<dbReference type="Gene3D" id="1.10.357.10">
    <property type="entry name" value="Tetracycline Repressor, domain 2"/>
    <property type="match status" value="1"/>
</dbReference>
<dbReference type="PANTHER" id="PTHR30328">
    <property type="entry name" value="TRANSCRIPTIONAL REPRESSOR"/>
    <property type="match status" value="1"/>
</dbReference>
<reference evidence="4" key="2">
    <citation type="submission" date="2021-04" db="EMBL/GenBank/DDBJ databases">
        <authorList>
            <person name="Gilroy R."/>
        </authorList>
    </citation>
    <scope>NUCLEOTIDE SEQUENCE</scope>
    <source>
        <strain evidence="4">CHK188-16595</strain>
    </source>
</reference>
<protein>
    <submittedName>
        <fullName evidence="4">TetR/AcrR family transcriptional regulator</fullName>
    </submittedName>
</protein>
<evidence type="ECO:0000256" key="1">
    <source>
        <dbReference type="ARBA" id="ARBA00023125"/>
    </source>
</evidence>
<dbReference type="GO" id="GO:0003677">
    <property type="term" value="F:DNA binding"/>
    <property type="evidence" value="ECO:0007669"/>
    <property type="project" value="UniProtKB-UniRule"/>
</dbReference>
<evidence type="ECO:0000313" key="5">
    <source>
        <dbReference type="Proteomes" id="UP000823877"/>
    </source>
</evidence>
<gene>
    <name evidence="4" type="ORF">IAA37_02840</name>
</gene>
<dbReference type="AlphaFoldDB" id="A0A9D2S937"/>
<dbReference type="InterPro" id="IPR009057">
    <property type="entry name" value="Homeodomain-like_sf"/>
</dbReference>
<evidence type="ECO:0000256" key="2">
    <source>
        <dbReference type="PROSITE-ProRule" id="PRU00335"/>
    </source>
</evidence>
<organism evidence="4 5">
    <name type="scientific">Candidatus Eubacterium faecale</name>
    <dbReference type="NCBI Taxonomy" id="2838568"/>
    <lineage>
        <taxon>Bacteria</taxon>
        <taxon>Bacillati</taxon>
        <taxon>Bacillota</taxon>
        <taxon>Clostridia</taxon>
        <taxon>Eubacteriales</taxon>
        <taxon>Eubacteriaceae</taxon>
        <taxon>Eubacterium</taxon>
    </lineage>
</organism>
<evidence type="ECO:0000313" key="4">
    <source>
        <dbReference type="EMBL" id="HJB74594.1"/>
    </source>
</evidence>
<dbReference type="SUPFAM" id="SSF46689">
    <property type="entry name" value="Homeodomain-like"/>
    <property type="match status" value="1"/>
</dbReference>
<dbReference type="PANTHER" id="PTHR30328:SF54">
    <property type="entry name" value="HTH-TYPE TRANSCRIPTIONAL REPRESSOR SCO4008"/>
    <property type="match status" value="1"/>
</dbReference>
<accession>A0A9D2S937</accession>
<feature type="DNA-binding region" description="H-T-H motif" evidence="2">
    <location>
        <begin position="31"/>
        <end position="50"/>
    </location>
</feature>
<dbReference type="PRINTS" id="PR00455">
    <property type="entry name" value="HTHTETR"/>
</dbReference>
<dbReference type="Proteomes" id="UP000823877">
    <property type="component" value="Unassembled WGS sequence"/>
</dbReference>
<name>A0A9D2S937_9FIRM</name>
<reference evidence="4" key="1">
    <citation type="journal article" date="2021" name="PeerJ">
        <title>Extensive microbial diversity within the chicken gut microbiome revealed by metagenomics and culture.</title>
        <authorList>
            <person name="Gilroy R."/>
            <person name="Ravi A."/>
            <person name="Getino M."/>
            <person name="Pursley I."/>
            <person name="Horton D.L."/>
            <person name="Alikhan N.F."/>
            <person name="Baker D."/>
            <person name="Gharbi K."/>
            <person name="Hall N."/>
            <person name="Watson M."/>
            <person name="Adriaenssens E.M."/>
            <person name="Foster-Nyarko E."/>
            <person name="Jarju S."/>
            <person name="Secka A."/>
            <person name="Antonio M."/>
            <person name="Oren A."/>
            <person name="Chaudhuri R.R."/>
            <person name="La Ragione R."/>
            <person name="Hildebrand F."/>
            <person name="Pallen M.J."/>
        </authorList>
    </citation>
    <scope>NUCLEOTIDE SEQUENCE</scope>
    <source>
        <strain evidence="4">CHK188-16595</strain>
    </source>
</reference>
<keyword evidence="1 2" id="KW-0238">DNA-binding</keyword>
<dbReference type="InterPro" id="IPR001647">
    <property type="entry name" value="HTH_TetR"/>
</dbReference>
<feature type="domain" description="HTH tetR-type" evidence="3">
    <location>
        <begin position="8"/>
        <end position="68"/>
    </location>
</feature>
<dbReference type="InterPro" id="IPR050109">
    <property type="entry name" value="HTH-type_TetR-like_transc_reg"/>
</dbReference>
<dbReference type="Gene3D" id="1.10.10.60">
    <property type="entry name" value="Homeodomain-like"/>
    <property type="match status" value="1"/>
</dbReference>
<proteinExistence type="predicted"/>
<sequence length="221" mass="25638">MKREEKNKKSTTEIITAAIRLYAKAGNTNISLNELCRENKISKGKFYHYFSSKDDLFMVTVSYIVDDMCQDINSFYTDRNKSLEDNLKGYYAARVKYWLSHPDHFVIIYNLRSNLRSNSNYELKTQFLPLKEKFSSALDNKTIEIIHTANVEKNIPDDELLEVLRVIYDNMFLIDMHKIIAAYTKGETAHAQKLSADLLGLYSRLINVLLYGILAKKTPED</sequence>
<comment type="caution">
    <text evidence="4">The sequence shown here is derived from an EMBL/GenBank/DDBJ whole genome shotgun (WGS) entry which is preliminary data.</text>
</comment>
<evidence type="ECO:0000259" key="3">
    <source>
        <dbReference type="PROSITE" id="PS50977"/>
    </source>
</evidence>
<dbReference type="EMBL" id="DWXN01000005">
    <property type="protein sequence ID" value="HJB74594.1"/>
    <property type="molecule type" value="Genomic_DNA"/>
</dbReference>